<keyword evidence="1" id="KW-0732">Signal</keyword>
<dbReference type="SUPFAM" id="SSF51161">
    <property type="entry name" value="Trimeric LpxA-like enzymes"/>
    <property type="match status" value="1"/>
</dbReference>
<keyword evidence="5" id="KW-1185">Reference proteome</keyword>
<dbReference type="OrthoDB" id="251941at2"/>
<dbReference type="InterPro" id="IPR053786">
    <property type="entry name" value="LEPRxLL_CS"/>
</dbReference>
<dbReference type="NCBIfam" id="NF012209">
    <property type="entry name" value="LEPR-8K"/>
    <property type="match status" value="1"/>
</dbReference>
<evidence type="ECO:0000259" key="3">
    <source>
        <dbReference type="SMART" id="SM00560"/>
    </source>
</evidence>
<dbReference type="Pfam" id="PF19527">
    <property type="entry name" value="DUF6055"/>
    <property type="match status" value="1"/>
</dbReference>
<dbReference type="InterPro" id="IPR013320">
    <property type="entry name" value="ConA-like_dom_sf"/>
</dbReference>
<proteinExistence type="predicted"/>
<name>A0A5C5YLT0_9BACT</name>
<evidence type="ECO:0000256" key="1">
    <source>
        <dbReference type="ARBA" id="ARBA00022729"/>
    </source>
</evidence>
<dbReference type="Gene3D" id="2.60.120.200">
    <property type="match status" value="3"/>
</dbReference>
<evidence type="ECO:0000256" key="2">
    <source>
        <dbReference type="ARBA" id="ARBA00023157"/>
    </source>
</evidence>
<gene>
    <name evidence="4" type="ORF">Pla123a_32180</name>
</gene>
<sequence length="1547" mass="163948">MFRGERLANRRAAGRSGWFEPLEPRVLLAGDPVAEWRFDSTAGTVLVDSAGTADGVVTGSSVYNPTASGLVNVMPVWTASNPTQWGGGTQNGALRLFSDTDGAIVDASDAPPFTSVSFWFKADTTNPTRYNSTNANGGSTSGTPVAMPLFESGSSTSGVSIYLYNDRLYVGAWNSSIPGWSSGSWLYTAQHAVVAGRWHHVVLSIDPSSSPQAGGMVGYLDAAAFGAASGATVAGNASLAFGRADGSTRFLLGTGGSSVPGNSSPSSGNHRGFAGYLDEARLYDEPLSAAEVLEIYEATGPAEAEEAWLIRDSGRAAVIGRFRFSGQLASEHFVFKWGPDLPSAMQPVTTYIQQNLNRLEMAWDIIVDQAGMAAPSARDGVNYKINAYILDTGLWWVDANGGTFSGAYAGPDPTGFSALYVSPWALAQHQSPRSIYVEPWGQVANTTTTPHEFTHVLQSESGGFGASDYSGPFYEAHANFGASLVDAYDTGNYRAEITARSSINGRYGERRHRYSMATDFRYQAHPFLNYLTELTGFGDSFVTSGLWSDPDAQGAGKDPWQVLRNNFASDEEFARIYAEYVASSVTYKTLYGGALLSGLPAIPTHDTEQRLFRTYLEPVASSPGWFQVPEQDAPEQYGSNIIRLSPVDRVAGQAHVVEVDLDGYVLPGQSSGVYATLVAIRGTGSSVEERYSNSWQGGKMVFTLQPDETDLYLAVTAIPSVHKNYIWSHPFHPAGNIGYGLDRFPYRVSFDGVAPARSEDAGERPAPSGNAVRHINPDGSVGGWKTVAVASTVYLGPNVWVTGGLLRENARIEDYATITGGLIAGDALVYGHATVTSGSVRENASIGDYATISGGAVSGDAQVTGDALVLGGQIRGQALVTDYATILGGNTVVAGQTVVKGYGVVDNADMQGNALVMSSGLAAGTGLVTDRGVQFNGEPSAQEAPLVNTQYNNLFARYTFDTQDDNVVWDAFNTTYGWMSSTPASWSAPSGVSGLSGVLGFGGDDQYVELSTELVSLNDQTIQLWARWDGSGDVDQKLFEFARNAGNYLYLQPTSAQGGVKLEIAVDGVVRTLYAVEPLTPGEWQHVAVTFEDDKATLWVNGAAVAAKTSVTMDPHQVRATSALLGRGLAAGSGFRGEVDNVLVYSDARTGAELLTDVRQVLGGSYTPGVAAEIDHDPGDYNRDGRVDAADYSQWRDQGGAVVDHRGAGADGDYSGVVDAGDYAVWRSHFGVTTPEGQGVMPETDNELLVAHYKFDGDASDSVQQNDAATSGGPGYTSGVDGLAIDLDGVNDVVTLPSDIADHDDITVATWVYWDGGGVWQRIFDFGNGTNEYMFLTPAAGGGTSMRFAITVGSNGAEQVLEAPAIAPGVWTHVAVTLEGDLGMLYVNGAVADADTVTLNPSSFAPAFNYIGESQWPDPLFNGRIDDFRIYNYALSGGEVGALAAAAPAAAQTADGQQNSLLALLAGPTIDLAYEVVDAAFESPVPPVDPPGGEYLASLTIEIQRRRQLLILAGRPASQHDAYFEESLEPDEGSTLENPVLGSVFQR</sequence>
<feature type="domain" description="LamG-like jellyroll fold" evidence="3">
    <location>
        <begin position="1304"/>
        <end position="1438"/>
    </location>
</feature>
<dbReference type="PANTHER" id="PTHR42535">
    <property type="entry name" value="OOKINETE PROTEIN, PUTATIVE-RELATED"/>
    <property type="match status" value="1"/>
</dbReference>
<feature type="domain" description="LamG-like jellyroll fold" evidence="3">
    <location>
        <begin position="1018"/>
        <end position="1152"/>
    </location>
</feature>
<dbReference type="Pfam" id="PF13385">
    <property type="entry name" value="Laminin_G_3"/>
    <property type="match status" value="2"/>
</dbReference>
<dbReference type="SMART" id="SM00560">
    <property type="entry name" value="LamGL"/>
    <property type="match status" value="2"/>
</dbReference>
<dbReference type="PANTHER" id="PTHR42535:SF2">
    <property type="entry name" value="CHROMOSOME UNDETERMINED SCAFFOLD_146, WHOLE GENOME SHOTGUN SEQUENCE"/>
    <property type="match status" value="1"/>
</dbReference>
<organism evidence="4 5">
    <name type="scientific">Posidoniimonas polymericola</name>
    <dbReference type="NCBI Taxonomy" id="2528002"/>
    <lineage>
        <taxon>Bacteria</taxon>
        <taxon>Pseudomonadati</taxon>
        <taxon>Planctomycetota</taxon>
        <taxon>Planctomycetia</taxon>
        <taxon>Pirellulales</taxon>
        <taxon>Lacipirellulaceae</taxon>
        <taxon>Posidoniimonas</taxon>
    </lineage>
</organism>
<comment type="caution">
    <text evidence="4">The sequence shown here is derived from an EMBL/GenBank/DDBJ whole genome shotgun (WGS) entry which is preliminary data.</text>
</comment>
<accession>A0A5C5YLT0</accession>
<dbReference type="EMBL" id="SJPO01000007">
    <property type="protein sequence ID" value="TWT75708.1"/>
    <property type="molecule type" value="Genomic_DNA"/>
</dbReference>
<dbReference type="SUPFAM" id="SSF49899">
    <property type="entry name" value="Concanavalin A-like lectins/glucanases"/>
    <property type="match status" value="3"/>
</dbReference>
<dbReference type="Proteomes" id="UP000318478">
    <property type="component" value="Unassembled WGS sequence"/>
</dbReference>
<reference evidence="4 5" key="1">
    <citation type="submission" date="2019-02" db="EMBL/GenBank/DDBJ databases">
        <title>Deep-cultivation of Planctomycetes and their phenomic and genomic characterization uncovers novel biology.</title>
        <authorList>
            <person name="Wiegand S."/>
            <person name="Jogler M."/>
            <person name="Boedeker C."/>
            <person name="Pinto D."/>
            <person name="Vollmers J."/>
            <person name="Rivas-Marin E."/>
            <person name="Kohn T."/>
            <person name="Peeters S.H."/>
            <person name="Heuer A."/>
            <person name="Rast P."/>
            <person name="Oberbeckmann S."/>
            <person name="Bunk B."/>
            <person name="Jeske O."/>
            <person name="Meyerdierks A."/>
            <person name="Storesund J.E."/>
            <person name="Kallscheuer N."/>
            <person name="Luecker S."/>
            <person name="Lage O.M."/>
            <person name="Pohl T."/>
            <person name="Merkel B.J."/>
            <person name="Hornburger P."/>
            <person name="Mueller R.-W."/>
            <person name="Bruemmer F."/>
            <person name="Labrenz M."/>
            <person name="Spormann A.M."/>
            <person name="Op Den Camp H."/>
            <person name="Overmann J."/>
            <person name="Amann R."/>
            <person name="Jetten M.S.M."/>
            <person name="Mascher T."/>
            <person name="Medema M.H."/>
            <person name="Devos D.P."/>
            <person name="Kaster A.-K."/>
            <person name="Ovreas L."/>
            <person name="Rohde M."/>
            <person name="Galperin M.Y."/>
            <person name="Jogler C."/>
        </authorList>
    </citation>
    <scope>NUCLEOTIDE SEQUENCE [LARGE SCALE GENOMIC DNA]</scope>
    <source>
        <strain evidence="4 5">Pla123a</strain>
    </source>
</reference>
<keyword evidence="2" id="KW-1015">Disulfide bond</keyword>
<dbReference type="InterPro" id="IPR045690">
    <property type="entry name" value="DUF6055"/>
</dbReference>
<evidence type="ECO:0000313" key="5">
    <source>
        <dbReference type="Proteomes" id="UP000318478"/>
    </source>
</evidence>
<evidence type="ECO:0000313" key="4">
    <source>
        <dbReference type="EMBL" id="TWT75708.1"/>
    </source>
</evidence>
<protein>
    <submittedName>
        <fullName evidence="4">Laminin G domain protein</fullName>
    </submittedName>
</protein>
<dbReference type="InterPro" id="IPR011004">
    <property type="entry name" value="Trimer_LpxA-like_sf"/>
</dbReference>
<dbReference type="Gene3D" id="2.160.10.10">
    <property type="entry name" value="Hexapeptide repeat proteins"/>
    <property type="match status" value="1"/>
</dbReference>
<dbReference type="RefSeq" id="WP_146588692.1">
    <property type="nucleotide sequence ID" value="NZ_SJPO01000007.1"/>
</dbReference>
<dbReference type="InterPro" id="IPR006558">
    <property type="entry name" value="LamG-like"/>
</dbReference>